<evidence type="ECO:0008006" key="3">
    <source>
        <dbReference type="Google" id="ProtNLM"/>
    </source>
</evidence>
<sequence>MLCVSAVKIFLPLCFLFFLEKANPARDFASPPKWLTTPQSTRTPAKCMQIAQYIHILTSYMYICIYIHSYVDIHIHIRCMYVPVHAEILKINFHFVVIFFPTATNLCQIKILHCTRIIVILQIRKMANTAHISLLVGVIDVTFCIVLKPQIVCRL</sequence>
<keyword evidence="1" id="KW-0732">Signal</keyword>
<dbReference type="AlphaFoldDB" id="A0A0K8VZG6"/>
<organism evidence="2">
    <name type="scientific">Bactrocera latifrons</name>
    <name type="common">Malaysian fruit fly</name>
    <name type="synonym">Chaetodacus latifrons</name>
    <dbReference type="NCBI Taxonomy" id="174628"/>
    <lineage>
        <taxon>Eukaryota</taxon>
        <taxon>Metazoa</taxon>
        <taxon>Ecdysozoa</taxon>
        <taxon>Arthropoda</taxon>
        <taxon>Hexapoda</taxon>
        <taxon>Insecta</taxon>
        <taxon>Pterygota</taxon>
        <taxon>Neoptera</taxon>
        <taxon>Endopterygota</taxon>
        <taxon>Diptera</taxon>
        <taxon>Brachycera</taxon>
        <taxon>Muscomorpha</taxon>
        <taxon>Tephritoidea</taxon>
        <taxon>Tephritidae</taxon>
        <taxon>Bactrocera</taxon>
        <taxon>Bactrocera</taxon>
    </lineage>
</organism>
<proteinExistence type="predicted"/>
<dbReference type="EMBL" id="GDHF01008090">
    <property type="protein sequence ID" value="JAI44224.1"/>
    <property type="molecule type" value="Transcribed_RNA"/>
</dbReference>
<protein>
    <recommendedName>
        <fullName evidence="3">Secreted protein</fullName>
    </recommendedName>
</protein>
<gene>
    <name evidence="2" type="ORF">c1_g2_i3</name>
</gene>
<feature type="chain" id="PRO_5005522664" description="Secreted protein" evidence="1">
    <location>
        <begin position="25"/>
        <end position="155"/>
    </location>
</feature>
<accession>A0A0K8VZG6</accession>
<evidence type="ECO:0000313" key="2">
    <source>
        <dbReference type="EMBL" id="JAI44224.1"/>
    </source>
</evidence>
<feature type="signal peptide" evidence="1">
    <location>
        <begin position="1"/>
        <end position="24"/>
    </location>
</feature>
<name>A0A0K8VZG6_BACLA</name>
<evidence type="ECO:0000256" key="1">
    <source>
        <dbReference type="SAM" id="SignalP"/>
    </source>
</evidence>
<reference evidence="2" key="1">
    <citation type="submission" date="2015-06" db="EMBL/GenBank/DDBJ databases">
        <authorList>
            <person name="Hoefler B.C."/>
            <person name="Straight P.D."/>
        </authorList>
    </citation>
    <scope>NUCLEOTIDE SEQUENCE</scope>
</reference>